<dbReference type="SUPFAM" id="SSF58104">
    <property type="entry name" value="Methyl-accepting chemotaxis protein (MCP) signaling domain"/>
    <property type="match status" value="1"/>
</dbReference>
<dbReference type="Proteomes" id="UP000031563">
    <property type="component" value="Unassembled WGS sequence"/>
</dbReference>
<proteinExistence type="predicted"/>
<keyword evidence="2" id="KW-1185">Reference proteome</keyword>
<dbReference type="RefSeq" id="WP_052725894.1">
    <property type="nucleotide sequence ID" value="NZ_JWIR02000041.1"/>
</dbReference>
<dbReference type="AlphaFoldDB" id="A0A0F5HX71"/>
<accession>A0A0F5I1V0</accession>
<evidence type="ECO:0000313" key="2">
    <source>
        <dbReference type="Proteomes" id="UP000031563"/>
    </source>
</evidence>
<dbReference type="STRING" id="1221996.QY95_02354"/>
<sequence>MLNTRANFASQLEAVEATKKVFQKLSAYVNEMDASIQPIHQEIQRTAVVKDHVLETMGSVAAASEQSAAASEEISASADEQLGAIRAVTDSSE</sequence>
<dbReference type="EMBL" id="JWIR02000041">
    <property type="protein sequence ID" value="KKB39506.1"/>
    <property type="molecule type" value="Genomic_DNA"/>
</dbReference>
<evidence type="ECO:0000313" key="1">
    <source>
        <dbReference type="EMBL" id="KKB39506.1"/>
    </source>
</evidence>
<dbReference type="Gene3D" id="1.10.287.950">
    <property type="entry name" value="Methyl-accepting chemotaxis protein"/>
    <property type="match status" value="1"/>
</dbReference>
<accession>A0A0F5HX71</accession>
<reference evidence="1" key="1">
    <citation type="submission" date="2015-02" db="EMBL/GenBank/DDBJ databases">
        <title>Genome Assembly of Bacillaceae bacterium MTCC 8252.</title>
        <authorList>
            <person name="Verma A."/>
            <person name="Khatri I."/>
            <person name="Mual P."/>
            <person name="Subramanian S."/>
            <person name="Krishnamurthi S."/>
        </authorList>
    </citation>
    <scope>NUCLEOTIDE SEQUENCE [LARGE SCALE GENOMIC DNA]</scope>
    <source>
        <strain evidence="1">MTCC 8252</strain>
    </source>
</reference>
<name>A0A0F5HX71_BACTR</name>
<organism evidence="1 2">
    <name type="scientific">Bacillus thermotolerans</name>
    <name type="common">Quasibacillus thermotolerans</name>
    <dbReference type="NCBI Taxonomy" id="1221996"/>
    <lineage>
        <taxon>Bacteria</taxon>
        <taxon>Bacillati</taxon>
        <taxon>Bacillota</taxon>
        <taxon>Bacilli</taxon>
        <taxon>Bacillales</taxon>
        <taxon>Bacillaceae</taxon>
        <taxon>Bacillus</taxon>
    </lineage>
</organism>
<comment type="caution">
    <text evidence="1">The sequence shown here is derived from an EMBL/GenBank/DDBJ whole genome shotgun (WGS) entry which is preliminary data.</text>
</comment>
<evidence type="ECO:0008006" key="3">
    <source>
        <dbReference type="Google" id="ProtNLM"/>
    </source>
</evidence>
<gene>
    <name evidence="1" type="ORF">QY95_02354</name>
</gene>
<protein>
    <recommendedName>
        <fullName evidence="3">Methyl-accepting chemotaxis protein</fullName>
    </recommendedName>
</protein>